<reference evidence="4 5" key="1">
    <citation type="submission" date="2024-01" db="EMBL/GenBank/DDBJ databases">
        <title>Genome assemblies of Stephania.</title>
        <authorList>
            <person name="Yang L."/>
        </authorList>
    </citation>
    <scope>NUCLEOTIDE SEQUENCE [LARGE SCALE GENOMIC DNA]</scope>
    <source>
        <strain evidence="4">JXDWG</strain>
        <tissue evidence="4">Leaf</tissue>
    </source>
</reference>
<protein>
    <submittedName>
        <fullName evidence="4">Uncharacterized protein</fullName>
    </submittedName>
</protein>
<evidence type="ECO:0000313" key="5">
    <source>
        <dbReference type="Proteomes" id="UP001419268"/>
    </source>
</evidence>
<dbReference type="AlphaFoldDB" id="A0AAP0Q3E9"/>
<dbReference type="InterPro" id="IPR045051">
    <property type="entry name" value="SBT"/>
</dbReference>
<name>A0AAP0Q3E9_9MAGN</name>
<evidence type="ECO:0000313" key="4">
    <source>
        <dbReference type="EMBL" id="KAK9166312.1"/>
    </source>
</evidence>
<dbReference type="Gene3D" id="3.50.30.30">
    <property type="match status" value="1"/>
</dbReference>
<keyword evidence="2" id="KW-0732">Signal</keyword>
<feature type="compositionally biased region" description="Basic residues" evidence="3">
    <location>
        <begin position="11"/>
        <end position="21"/>
    </location>
</feature>
<evidence type="ECO:0000256" key="2">
    <source>
        <dbReference type="ARBA" id="ARBA00022729"/>
    </source>
</evidence>
<dbReference type="GO" id="GO:0006508">
    <property type="term" value="P:proteolysis"/>
    <property type="evidence" value="ECO:0007669"/>
    <property type="project" value="InterPro"/>
</dbReference>
<keyword evidence="5" id="KW-1185">Reference proteome</keyword>
<accession>A0AAP0Q3E9</accession>
<dbReference type="Proteomes" id="UP001419268">
    <property type="component" value="Unassembled WGS sequence"/>
</dbReference>
<comment type="caution">
    <text evidence="4">The sequence shown here is derived from an EMBL/GenBank/DDBJ whole genome shotgun (WGS) entry which is preliminary data.</text>
</comment>
<organism evidence="4 5">
    <name type="scientific">Stephania cephalantha</name>
    <dbReference type="NCBI Taxonomy" id="152367"/>
    <lineage>
        <taxon>Eukaryota</taxon>
        <taxon>Viridiplantae</taxon>
        <taxon>Streptophyta</taxon>
        <taxon>Embryophyta</taxon>
        <taxon>Tracheophyta</taxon>
        <taxon>Spermatophyta</taxon>
        <taxon>Magnoliopsida</taxon>
        <taxon>Ranunculales</taxon>
        <taxon>Menispermaceae</taxon>
        <taxon>Menispermoideae</taxon>
        <taxon>Cissampelideae</taxon>
        <taxon>Stephania</taxon>
    </lineage>
</organism>
<dbReference type="PANTHER" id="PTHR10795">
    <property type="entry name" value="PROPROTEIN CONVERTASE SUBTILISIN/KEXIN"/>
    <property type="match status" value="1"/>
</dbReference>
<dbReference type="EMBL" id="JBBNAG010000001">
    <property type="protein sequence ID" value="KAK9166312.1"/>
    <property type="molecule type" value="Genomic_DNA"/>
</dbReference>
<dbReference type="InterPro" id="IPR036852">
    <property type="entry name" value="Peptidase_S8/S53_dom_sf"/>
</dbReference>
<gene>
    <name evidence="4" type="ORF">Scep_001503</name>
</gene>
<proteinExistence type="inferred from homology"/>
<feature type="region of interest" description="Disordered" evidence="3">
    <location>
        <begin position="1"/>
        <end position="38"/>
    </location>
</feature>
<evidence type="ECO:0000256" key="3">
    <source>
        <dbReference type="SAM" id="MobiDB-lite"/>
    </source>
</evidence>
<dbReference type="Gene3D" id="3.40.50.200">
    <property type="entry name" value="Peptidase S8/S53 domain"/>
    <property type="match status" value="1"/>
</dbReference>
<evidence type="ECO:0000256" key="1">
    <source>
        <dbReference type="ARBA" id="ARBA00011073"/>
    </source>
</evidence>
<comment type="similarity">
    <text evidence="1">Belongs to the peptidase S8 family.</text>
</comment>
<dbReference type="GO" id="GO:0004252">
    <property type="term" value="F:serine-type endopeptidase activity"/>
    <property type="evidence" value="ECO:0007669"/>
    <property type="project" value="InterPro"/>
</dbReference>
<sequence length="83" mass="8962">MSVQNANREAQKRKSRNKTRLGTKPTPIVGGYSSRGPSPTSPAILKLDLIAPRTLVLASWPNTTTLSGFPGSYFGPYSILWGT</sequence>